<dbReference type="InterPro" id="IPR016181">
    <property type="entry name" value="Acyl_CoA_acyltransferase"/>
</dbReference>
<dbReference type="RefSeq" id="WP_171099185.1">
    <property type="nucleotide sequence ID" value="NZ_CP053084.1"/>
</dbReference>
<comment type="catalytic activity">
    <reaction evidence="4">
        <text>L-phenylalanyl-tRNA(Phe) + an N-terminal L-alpha-aminoacyl-[protein] = an N-terminal L-phenylalanyl-L-alpha-aminoacyl-[protein] + tRNA(Phe)</text>
        <dbReference type="Rhea" id="RHEA:43632"/>
        <dbReference type="Rhea" id="RHEA-COMP:9668"/>
        <dbReference type="Rhea" id="RHEA-COMP:9699"/>
        <dbReference type="Rhea" id="RHEA-COMP:10636"/>
        <dbReference type="Rhea" id="RHEA-COMP:10637"/>
        <dbReference type="ChEBI" id="CHEBI:78442"/>
        <dbReference type="ChEBI" id="CHEBI:78531"/>
        <dbReference type="ChEBI" id="CHEBI:78597"/>
        <dbReference type="ChEBI" id="CHEBI:83561"/>
        <dbReference type="EC" id="2.3.2.6"/>
    </reaction>
</comment>
<comment type="catalytic activity">
    <reaction evidence="4">
        <text>N-terminal L-lysyl-[protein] + L-leucyl-tRNA(Leu) = N-terminal L-leucyl-L-lysyl-[protein] + tRNA(Leu) + H(+)</text>
        <dbReference type="Rhea" id="RHEA:12340"/>
        <dbReference type="Rhea" id="RHEA-COMP:9613"/>
        <dbReference type="Rhea" id="RHEA-COMP:9622"/>
        <dbReference type="Rhea" id="RHEA-COMP:12670"/>
        <dbReference type="Rhea" id="RHEA-COMP:12671"/>
        <dbReference type="ChEBI" id="CHEBI:15378"/>
        <dbReference type="ChEBI" id="CHEBI:65249"/>
        <dbReference type="ChEBI" id="CHEBI:78442"/>
        <dbReference type="ChEBI" id="CHEBI:78494"/>
        <dbReference type="ChEBI" id="CHEBI:133043"/>
        <dbReference type="EC" id="2.3.2.6"/>
    </reaction>
</comment>
<dbReference type="InterPro" id="IPR042203">
    <property type="entry name" value="Leu/Phe-tRNA_Trfase_C"/>
</dbReference>
<evidence type="ECO:0000313" key="6">
    <source>
        <dbReference type="Proteomes" id="UP000501130"/>
    </source>
</evidence>
<dbReference type="EC" id="2.3.2.6" evidence="4"/>
<comment type="subcellular location">
    <subcellularLocation>
        <location evidence="4">Cytoplasm</location>
    </subcellularLocation>
</comment>
<comment type="function">
    <text evidence="4">Functions in the N-end rule pathway of protein degradation where it conjugates Leu, Phe and, less efficiently, Met from aminoacyl-tRNAs to the N-termini of proteins containing an N-terminal arginine or lysine.</text>
</comment>
<evidence type="ECO:0000256" key="1">
    <source>
        <dbReference type="ARBA" id="ARBA00022490"/>
    </source>
</evidence>
<dbReference type="PANTHER" id="PTHR30098">
    <property type="entry name" value="LEUCYL/PHENYLALANYL-TRNA--PROTEIN TRANSFERASE"/>
    <property type="match status" value="1"/>
</dbReference>
<dbReference type="EMBL" id="CP053084">
    <property type="protein sequence ID" value="QJR29684.1"/>
    <property type="molecule type" value="Genomic_DNA"/>
</dbReference>
<organism evidence="5 6">
    <name type="scientific">Limnobacter profundi</name>
    <dbReference type="NCBI Taxonomy" id="2732163"/>
    <lineage>
        <taxon>Bacteria</taxon>
        <taxon>Pseudomonadati</taxon>
        <taxon>Pseudomonadota</taxon>
        <taxon>Betaproteobacteria</taxon>
        <taxon>Burkholderiales</taxon>
        <taxon>Burkholderiaceae</taxon>
        <taxon>Limnobacter</taxon>
    </lineage>
</organism>
<dbReference type="NCBIfam" id="TIGR00667">
    <property type="entry name" value="aat"/>
    <property type="match status" value="1"/>
</dbReference>
<evidence type="ECO:0000256" key="3">
    <source>
        <dbReference type="ARBA" id="ARBA00023315"/>
    </source>
</evidence>
<sequence>MTKTTIPWLDSPGEFPSTALALEYPPGLLAASMEINADWLEASYARGIFPWYSQGEPVLWWSTSPRAVLYTAEFKLHRSLAKAIRKMHGTPGSAIRLNTAFERVMRACAAPRPGQDGTWITEEVIAAYTTLHQRGLAHSIEHWQGDQLIGGLYCVALGKMVYGESMFATQTDASKVAFAHFVYWLKSQNVHIIDCQQATGHLMSMGARTVSRKVFETEMANSIVQPTLNWEPRELKWTYDQT</sequence>
<dbReference type="GO" id="GO:0008914">
    <property type="term" value="F:leucyl-tRNA--protein transferase activity"/>
    <property type="evidence" value="ECO:0007669"/>
    <property type="project" value="UniProtKB-EC"/>
</dbReference>
<dbReference type="Gene3D" id="3.40.630.70">
    <property type="entry name" value="Leucyl/phenylalanyl-tRNA-protein transferase, C-terminal domain"/>
    <property type="match status" value="1"/>
</dbReference>
<evidence type="ECO:0000313" key="5">
    <source>
        <dbReference type="EMBL" id="QJR29684.1"/>
    </source>
</evidence>
<reference evidence="5 6" key="1">
    <citation type="submission" date="2020-05" db="EMBL/GenBank/DDBJ databases">
        <title>Compete genome of Limnobacter sp. SAORIC-580.</title>
        <authorList>
            <person name="Song J."/>
            <person name="Cho J.-C."/>
        </authorList>
    </citation>
    <scope>NUCLEOTIDE SEQUENCE [LARGE SCALE GENOMIC DNA]</scope>
    <source>
        <strain evidence="5 6">SAORIC-580</strain>
    </source>
</reference>
<proteinExistence type="inferred from homology"/>
<comment type="catalytic activity">
    <reaction evidence="4">
        <text>N-terminal L-arginyl-[protein] + L-leucyl-tRNA(Leu) = N-terminal L-leucyl-L-arginyl-[protein] + tRNA(Leu) + H(+)</text>
        <dbReference type="Rhea" id="RHEA:50416"/>
        <dbReference type="Rhea" id="RHEA-COMP:9613"/>
        <dbReference type="Rhea" id="RHEA-COMP:9622"/>
        <dbReference type="Rhea" id="RHEA-COMP:12672"/>
        <dbReference type="Rhea" id="RHEA-COMP:12673"/>
        <dbReference type="ChEBI" id="CHEBI:15378"/>
        <dbReference type="ChEBI" id="CHEBI:64719"/>
        <dbReference type="ChEBI" id="CHEBI:78442"/>
        <dbReference type="ChEBI" id="CHEBI:78494"/>
        <dbReference type="ChEBI" id="CHEBI:133044"/>
        <dbReference type="EC" id="2.3.2.6"/>
    </reaction>
</comment>
<keyword evidence="3 4" id="KW-0012">Acyltransferase</keyword>
<gene>
    <name evidence="4" type="primary">aat</name>
    <name evidence="5" type="ORF">HKT17_08140</name>
</gene>
<dbReference type="SUPFAM" id="SSF55729">
    <property type="entry name" value="Acyl-CoA N-acyltransferases (Nat)"/>
    <property type="match status" value="1"/>
</dbReference>
<dbReference type="PANTHER" id="PTHR30098:SF2">
    <property type="entry name" value="LEUCYL_PHENYLALANYL-TRNA--PROTEIN TRANSFERASE"/>
    <property type="match status" value="1"/>
</dbReference>
<dbReference type="HAMAP" id="MF_00688">
    <property type="entry name" value="Leu_Phe_trans"/>
    <property type="match status" value="1"/>
</dbReference>
<dbReference type="Gene3D" id="3.30.70.3550">
    <property type="entry name" value="Leucyl/phenylalanyl-tRNA-protein transferase, N-terminal domain"/>
    <property type="match status" value="1"/>
</dbReference>
<dbReference type="InterPro" id="IPR004616">
    <property type="entry name" value="Leu/Phe-tRNA_Trfase"/>
</dbReference>
<protein>
    <recommendedName>
        <fullName evidence="4">Leucyl/phenylalanyl-tRNA--protein transferase</fullName>
        <ecNumber evidence="4">2.3.2.6</ecNumber>
    </recommendedName>
    <alternativeName>
        <fullName evidence="4">L/F-transferase</fullName>
    </alternativeName>
    <alternativeName>
        <fullName evidence="4">Leucyltransferase</fullName>
    </alternativeName>
    <alternativeName>
        <fullName evidence="4">Phenyalanyltransferase</fullName>
    </alternativeName>
</protein>
<name>A0ABX6N5L5_9BURK</name>
<comment type="similarity">
    <text evidence="4">Belongs to the L/F-transferase family.</text>
</comment>
<dbReference type="InterPro" id="IPR042221">
    <property type="entry name" value="Leu/Phe-tRNA_Trfase_N"/>
</dbReference>
<evidence type="ECO:0000256" key="2">
    <source>
        <dbReference type="ARBA" id="ARBA00022679"/>
    </source>
</evidence>
<evidence type="ECO:0000256" key="4">
    <source>
        <dbReference type="HAMAP-Rule" id="MF_00688"/>
    </source>
</evidence>
<keyword evidence="1 4" id="KW-0963">Cytoplasm</keyword>
<dbReference type="Pfam" id="PF03588">
    <property type="entry name" value="Leu_Phe_trans"/>
    <property type="match status" value="1"/>
</dbReference>
<accession>A0ABX6N5L5</accession>
<keyword evidence="2 4" id="KW-0808">Transferase</keyword>
<keyword evidence="6" id="KW-1185">Reference proteome</keyword>
<dbReference type="Proteomes" id="UP000501130">
    <property type="component" value="Chromosome"/>
</dbReference>